<gene>
    <name evidence="1" type="ORF">NOCA2390076</name>
</gene>
<accession>A0A2P2C8N7</accession>
<sequence length="205" mass="22576">MTPSDPSNRLFAGGLVQPDRRTCGSASLVAARLINRPEFAQQLLAGPVPQASFQAEALAVHRRTSGLLDARGLPQLPWPRALGTAPWSLVRYLDAVAGVPGTRYDARLVLPHQRARAFDWVRAAVLAGQATPVYVGNRRTPRHVVLAVASESPDSIRIYDPSQGRRYPIERRDWSAARLDVAGWRVPWLVVVPRHGTGQTRDEAR</sequence>
<proteinExistence type="predicted"/>
<name>A0A2P2C8N7_9ZZZZ</name>
<organism evidence="1">
    <name type="scientific">metagenome</name>
    <dbReference type="NCBI Taxonomy" id="256318"/>
    <lineage>
        <taxon>unclassified sequences</taxon>
        <taxon>metagenomes</taxon>
    </lineage>
</organism>
<protein>
    <recommendedName>
        <fullName evidence="2">Peptidase C39-like domain-containing protein</fullName>
    </recommendedName>
</protein>
<evidence type="ECO:0008006" key="2">
    <source>
        <dbReference type="Google" id="ProtNLM"/>
    </source>
</evidence>
<dbReference type="AlphaFoldDB" id="A0A2P2C8N7"/>
<reference evidence="1" key="1">
    <citation type="submission" date="2015-08" db="EMBL/GenBank/DDBJ databases">
        <authorList>
            <person name="Babu N.S."/>
            <person name="Beckwith C.J."/>
            <person name="Beseler K.G."/>
            <person name="Brison A."/>
            <person name="Carone J.V."/>
            <person name="Caskin T.P."/>
            <person name="Diamond M."/>
            <person name="Durham M.E."/>
            <person name="Foxe J.M."/>
            <person name="Go M."/>
            <person name="Henderson B.A."/>
            <person name="Jones I.B."/>
            <person name="McGettigan J.A."/>
            <person name="Micheletti S.J."/>
            <person name="Nasrallah M.E."/>
            <person name="Ortiz D."/>
            <person name="Piller C.R."/>
            <person name="Privatt S.R."/>
            <person name="Schneider S.L."/>
            <person name="Sharp S."/>
            <person name="Smith T.C."/>
            <person name="Stanton J.D."/>
            <person name="Ullery H.E."/>
            <person name="Wilson R.J."/>
            <person name="Serrano M.G."/>
            <person name="Buck G."/>
            <person name="Lee V."/>
            <person name="Wang Y."/>
            <person name="Carvalho R."/>
            <person name="Voegtly L."/>
            <person name="Shi R."/>
            <person name="Duckworth R."/>
            <person name="Johnson A."/>
            <person name="Loviza R."/>
            <person name="Walstead R."/>
            <person name="Shah Z."/>
            <person name="Kiflezghi M."/>
            <person name="Wade K."/>
            <person name="Ball S.L."/>
            <person name="Bradley K.W."/>
            <person name="Asai D.J."/>
            <person name="Bowman C.A."/>
            <person name="Russell D.A."/>
            <person name="Pope W.H."/>
            <person name="Jacobs-Sera D."/>
            <person name="Hendrix R.W."/>
            <person name="Hatfull G.F."/>
        </authorList>
    </citation>
    <scope>NUCLEOTIDE SEQUENCE</scope>
</reference>
<evidence type="ECO:0000313" key="1">
    <source>
        <dbReference type="EMBL" id="CUR57192.1"/>
    </source>
</evidence>
<dbReference type="EMBL" id="CZKA01000033">
    <property type="protein sequence ID" value="CUR57192.1"/>
    <property type="molecule type" value="Genomic_DNA"/>
</dbReference>